<dbReference type="CDD" id="cd00121">
    <property type="entry name" value="MATH"/>
    <property type="match status" value="1"/>
</dbReference>
<gene>
    <name evidence="2" type="ORF">JTE90_028690</name>
</gene>
<dbReference type="Gene3D" id="2.60.210.10">
    <property type="entry name" value="Apoptosis, Tumor Necrosis Factor Receptor Associated Protein 2, Chain A"/>
    <property type="match status" value="2"/>
</dbReference>
<dbReference type="Proteomes" id="UP000827092">
    <property type="component" value="Unassembled WGS sequence"/>
</dbReference>
<evidence type="ECO:0000259" key="1">
    <source>
        <dbReference type="PROSITE" id="PS50144"/>
    </source>
</evidence>
<proteinExistence type="predicted"/>
<accession>A0AAV6TZ21</accession>
<name>A0AAV6TZ21_9ARAC</name>
<dbReference type="SUPFAM" id="SSF49599">
    <property type="entry name" value="TRAF domain-like"/>
    <property type="match status" value="2"/>
</dbReference>
<feature type="domain" description="MATH" evidence="1">
    <location>
        <begin position="374"/>
        <end position="503"/>
    </location>
</feature>
<dbReference type="Pfam" id="PF22486">
    <property type="entry name" value="MATH_2"/>
    <property type="match status" value="1"/>
</dbReference>
<dbReference type="AlphaFoldDB" id="A0AAV6TZ21"/>
<evidence type="ECO:0000313" key="2">
    <source>
        <dbReference type="EMBL" id="KAG8177235.1"/>
    </source>
</evidence>
<sequence length="705" mass="82203">MSDKCEDVVTLLWDIENINKLFTYKIESPVFLSHSLDRTRWKMCLYPKGRDNNSDHMSFSIIRCGSWISEVNRIILDGELSIMDELGEPSLVSKHIKNHGFIKDHSWSTCKTFVSSDDVFNKRRTDFIPYNVLHVRCRLWKSFNNTTLSELITSHTKIERSYFIWKIENFSCLKDHEVKKMHVKTPFSGSPTLSYRFYTDEIYDEAIIEIKPNNGFNLSIWCEVMALNSTGERFDWKYNAFTLNDECIYERCLTLNLSRLLNNKTLYLPMDALSLRIDSFYWSSDVNVSPITIPNMQICENIPSTEKSDCQGEAENVMSSPRKYDQQSMTKTDNTEVYHFKPDKSCEKEKCDVNPDTHQNLERFVQDMHCMEGVVTLLWDIENFNNNLLEHKIESTVFLSNSLDQTRWKMCLYTTESNDGITLNLTRCGSLKQRVHELVLDCELSILDENGSITFVSKQITKHGFVENHTWSPCEAFVSRSEVFSKRRADFIPDNVLHIRCQIWRSFNNTTLSELITSQTKIERSYFIWKIENFSCLKDREMKKIHVKTLFSGSPTLSYRFYTDEIYDEAIIEIKPNNGFNLSIWCEVMALNSTGEMFDWEHNAFTLNEECIYKRCLTLNLSRLLNNKTLYLPMDALSLRIDSFYWSSDVNVSPITIPNMQICENIPSTEKSDCQGKAENVMSSPRKCDQQSMTENENTKVCAAL</sequence>
<dbReference type="InterPro" id="IPR002083">
    <property type="entry name" value="MATH/TRAF_dom"/>
</dbReference>
<protein>
    <recommendedName>
        <fullName evidence="1">MATH domain-containing protein</fullName>
    </recommendedName>
</protein>
<dbReference type="PROSITE" id="PS50144">
    <property type="entry name" value="MATH"/>
    <property type="match status" value="2"/>
</dbReference>
<organism evidence="2 3">
    <name type="scientific">Oedothorax gibbosus</name>
    <dbReference type="NCBI Taxonomy" id="931172"/>
    <lineage>
        <taxon>Eukaryota</taxon>
        <taxon>Metazoa</taxon>
        <taxon>Ecdysozoa</taxon>
        <taxon>Arthropoda</taxon>
        <taxon>Chelicerata</taxon>
        <taxon>Arachnida</taxon>
        <taxon>Araneae</taxon>
        <taxon>Araneomorphae</taxon>
        <taxon>Entelegynae</taxon>
        <taxon>Araneoidea</taxon>
        <taxon>Linyphiidae</taxon>
        <taxon>Erigoninae</taxon>
        <taxon>Oedothorax</taxon>
    </lineage>
</organism>
<dbReference type="EMBL" id="JAFNEN010000797">
    <property type="protein sequence ID" value="KAG8177235.1"/>
    <property type="molecule type" value="Genomic_DNA"/>
</dbReference>
<feature type="domain" description="MATH" evidence="1">
    <location>
        <begin position="8"/>
        <end position="139"/>
    </location>
</feature>
<dbReference type="InterPro" id="IPR008974">
    <property type="entry name" value="TRAF-like"/>
</dbReference>
<comment type="caution">
    <text evidence="2">The sequence shown here is derived from an EMBL/GenBank/DDBJ whole genome shotgun (WGS) entry which is preliminary data.</text>
</comment>
<reference evidence="2 3" key="1">
    <citation type="journal article" date="2022" name="Nat. Ecol. Evol.">
        <title>A masculinizing supergene underlies an exaggerated male reproductive morph in a spider.</title>
        <authorList>
            <person name="Hendrickx F."/>
            <person name="De Corte Z."/>
            <person name="Sonet G."/>
            <person name="Van Belleghem S.M."/>
            <person name="Kostlbacher S."/>
            <person name="Vangestel C."/>
        </authorList>
    </citation>
    <scope>NUCLEOTIDE SEQUENCE [LARGE SCALE GENOMIC DNA]</scope>
    <source>
        <strain evidence="2">W744_W776</strain>
    </source>
</reference>
<keyword evidence="3" id="KW-1185">Reference proteome</keyword>
<evidence type="ECO:0000313" key="3">
    <source>
        <dbReference type="Proteomes" id="UP000827092"/>
    </source>
</evidence>